<gene>
    <name evidence="5" type="ORF">H5R64_00515</name>
</gene>
<dbReference type="Gene3D" id="1.10.287.1120">
    <property type="entry name" value="Bipartite methylase S protein"/>
    <property type="match status" value="1"/>
</dbReference>
<evidence type="ECO:0000313" key="6">
    <source>
        <dbReference type="Proteomes" id="UP000544052"/>
    </source>
</evidence>
<proteinExistence type="inferred from homology"/>
<evidence type="ECO:0000256" key="2">
    <source>
        <dbReference type="ARBA" id="ARBA00022747"/>
    </source>
</evidence>
<keyword evidence="3" id="KW-0238">DNA-binding</keyword>
<keyword evidence="5" id="KW-0378">Hydrolase</keyword>
<dbReference type="InterPro" id="IPR052021">
    <property type="entry name" value="Type-I_RS_S_subunit"/>
</dbReference>
<keyword evidence="5" id="KW-0255">Endonuclease</keyword>
<accession>A0ABR6E5K3</accession>
<dbReference type="Pfam" id="PF01420">
    <property type="entry name" value="Methylase_S"/>
    <property type="match status" value="1"/>
</dbReference>
<evidence type="ECO:0000256" key="3">
    <source>
        <dbReference type="ARBA" id="ARBA00023125"/>
    </source>
</evidence>
<dbReference type="RefSeq" id="WP_182582506.1">
    <property type="nucleotide sequence ID" value="NZ_JACIUZ010000011.1"/>
</dbReference>
<evidence type="ECO:0000313" key="5">
    <source>
        <dbReference type="EMBL" id="MBB1062297.1"/>
    </source>
</evidence>
<dbReference type="InterPro" id="IPR044946">
    <property type="entry name" value="Restrct_endonuc_typeI_TRD_sf"/>
</dbReference>
<dbReference type="SUPFAM" id="SSF116734">
    <property type="entry name" value="DNA methylase specificity domain"/>
    <property type="match status" value="2"/>
</dbReference>
<evidence type="ECO:0000256" key="1">
    <source>
        <dbReference type="ARBA" id="ARBA00010923"/>
    </source>
</evidence>
<dbReference type="EMBL" id="JACIUZ010000011">
    <property type="protein sequence ID" value="MBB1062297.1"/>
    <property type="molecule type" value="Genomic_DNA"/>
</dbReference>
<dbReference type="PANTHER" id="PTHR30408">
    <property type="entry name" value="TYPE-1 RESTRICTION ENZYME ECOKI SPECIFICITY PROTEIN"/>
    <property type="match status" value="1"/>
</dbReference>
<keyword evidence="6" id="KW-1185">Reference proteome</keyword>
<organism evidence="5 6">
    <name type="scientific">Limosilactobacillus fastidiosus</name>
    <dbReference type="NCBI Taxonomy" id="2759855"/>
    <lineage>
        <taxon>Bacteria</taxon>
        <taxon>Bacillati</taxon>
        <taxon>Bacillota</taxon>
        <taxon>Bacilli</taxon>
        <taxon>Lactobacillales</taxon>
        <taxon>Lactobacillaceae</taxon>
        <taxon>Limosilactobacillus</taxon>
    </lineage>
</organism>
<dbReference type="CDD" id="cd17494">
    <property type="entry name" value="RMtype1_S_Sma198ORF994P-TRD2-CR2_like"/>
    <property type="match status" value="1"/>
</dbReference>
<protein>
    <submittedName>
        <fullName evidence="5">Restriction endonuclease subunit S</fullName>
    </submittedName>
</protein>
<comment type="caution">
    <text evidence="5">The sequence shown here is derived from an EMBL/GenBank/DDBJ whole genome shotgun (WGS) entry which is preliminary data.</text>
</comment>
<dbReference type="PANTHER" id="PTHR30408:SF12">
    <property type="entry name" value="TYPE I RESTRICTION ENZYME MJAVIII SPECIFICITY SUBUNIT"/>
    <property type="match status" value="1"/>
</dbReference>
<keyword evidence="2" id="KW-0680">Restriction system</keyword>
<keyword evidence="5" id="KW-0540">Nuclease</keyword>
<evidence type="ECO:0000259" key="4">
    <source>
        <dbReference type="Pfam" id="PF01420"/>
    </source>
</evidence>
<dbReference type="Proteomes" id="UP000544052">
    <property type="component" value="Unassembled WGS sequence"/>
</dbReference>
<dbReference type="GO" id="GO:0004519">
    <property type="term" value="F:endonuclease activity"/>
    <property type="evidence" value="ECO:0007669"/>
    <property type="project" value="UniProtKB-KW"/>
</dbReference>
<reference evidence="5 6" key="1">
    <citation type="submission" date="2020-07" db="EMBL/GenBank/DDBJ databases">
        <title>Description of Limosilactobacillus balticus sp. nov., Limosilactobacillus agrestis sp. nov., Limosilactobacillus albertensis sp. nov., Limosilactobacillus rudii sp. nov., Limosilactobacillus fastidiosus sp. nov., five novel Limosilactobacillus species isolated from the vertebrate gastrointestinal tract, and proposal of 6 subspecies of Limosilactobacillus reuteri adapted to the gastrointestinal tract of specific vertebrate hosts.</title>
        <authorList>
            <person name="Li F."/>
            <person name="Cheng C."/>
            <person name="Zheng J."/>
            <person name="Quevedo R.M."/>
            <person name="Li J."/>
            <person name="Roos S."/>
            <person name="Gaenzle M.G."/>
            <person name="Walter J."/>
        </authorList>
    </citation>
    <scope>NUCLEOTIDE SEQUENCE [LARGE SCALE GENOMIC DNA]</scope>
    <source>
        <strain evidence="5 6">WF-MO7-1</strain>
    </source>
</reference>
<feature type="domain" description="Type I restriction modification DNA specificity" evidence="4">
    <location>
        <begin position="227"/>
        <end position="389"/>
    </location>
</feature>
<dbReference type="InterPro" id="IPR000055">
    <property type="entry name" value="Restrct_endonuc_typeI_TRD"/>
</dbReference>
<comment type="similarity">
    <text evidence="1">Belongs to the type-I restriction system S methylase family.</text>
</comment>
<name>A0ABR6E5K3_9LACO</name>
<sequence length="402" mass="46175">MDKKPKGMVPKVRFKGFTDDWEQRKLKSISTRILRKNKDLQSDRPLTISAQDGLVDQTDYFNKQIASKQLTKYFLLTRGDFAYNKSYSVDFPYGAIKRLNRYKNGVLSTLYLVFKPLDSVNSDFLEHYYDTSKWYSEIYRNAAEGARNHGLLNISAEDFFNTTLIIPVKVKEQNKIANLLNIINKLLSLQQRKLDLLKQLKKGLLQKMFADKNNKQPVLRFDGFSGDWEQRKLGEVAKVTMGQSPSSKYYTTNPNDHILIQGNADLKSGKVVPRVWTKEITKSVHNGEIIMTVRAPVGYLAIASMNAVIGRGVAAIEGDKYLFYLLQTKLMNNTWKRISSGSTFESISSNDIKKLKVTLPKDNERNSISKLMDVISHLLSLQQRRLGKLTYLKKFFLQKLFI</sequence>
<dbReference type="Gene3D" id="3.90.220.20">
    <property type="entry name" value="DNA methylase specificity domains"/>
    <property type="match status" value="2"/>
</dbReference>